<organism evidence="2">
    <name type="scientific">Culex pipiens</name>
    <name type="common">House mosquito</name>
    <dbReference type="NCBI Taxonomy" id="7175"/>
    <lineage>
        <taxon>Eukaryota</taxon>
        <taxon>Metazoa</taxon>
        <taxon>Ecdysozoa</taxon>
        <taxon>Arthropoda</taxon>
        <taxon>Hexapoda</taxon>
        <taxon>Insecta</taxon>
        <taxon>Pterygota</taxon>
        <taxon>Neoptera</taxon>
        <taxon>Endopterygota</taxon>
        <taxon>Diptera</taxon>
        <taxon>Nematocera</taxon>
        <taxon>Culicoidea</taxon>
        <taxon>Culicidae</taxon>
        <taxon>Culicinae</taxon>
        <taxon>Culicini</taxon>
        <taxon>Culex</taxon>
        <taxon>Culex</taxon>
    </lineage>
</organism>
<name>A0A8D8KMX7_CULPI</name>
<feature type="region of interest" description="Disordered" evidence="1">
    <location>
        <begin position="176"/>
        <end position="198"/>
    </location>
</feature>
<dbReference type="EMBL" id="HBUE01330490">
    <property type="protein sequence ID" value="CAG6593023.1"/>
    <property type="molecule type" value="Transcribed_RNA"/>
</dbReference>
<sequence>MAWQQELREIEEAKKTNRSRYSIKRSRPNSTLQFRTWKKEINTGQDFQPARDGSMLALGGGLATSGRAQLCDGWYVLHKLTRRATTAKLRRGHNRAARRERKSQKHGEKSGFSMTGRVNPPRRCQLWRWRGTRGYVVIVVTAKGRTGFQRSLTRNIPSPKTNAQINEEKLEERQTEINQIENKQTSSRPSTSGPEVEGPSWICYLFSKESKQH</sequence>
<evidence type="ECO:0000256" key="1">
    <source>
        <dbReference type="SAM" id="MobiDB-lite"/>
    </source>
</evidence>
<proteinExistence type="predicted"/>
<dbReference type="AlphaFoldDB" id="A0A8D8KMX7"/>
<feature type="compositionally biased region" description="Polar residues" evidence="1">
    <location>
        <begin position="176"/>
        <end position="193"/>
    </location>
</feature>
<accession>A0A8D8KMX7</accession>
<reference evidence="2" key="1">
    <citation type="submission" date="2021-05" db="EMBL/GenBank/DDBJ databases">
        <authorList>
            <person name="Alioto T."/>
            <person name="Alioto T."/>
            <person name="Gomez Garrido J."/>
        </authorList>
    </citation>
    <scope>NUCLEOTIDE SEQUENCE</scope>
</reference>
<feature type="region of interest" description="Disordered" evidence="1">
    <location>
        <begin position="86"/>
        <end position="117"/>
    </location>
</feature>
<protein>
    <submittedName>
        <fullName evidence="2">(northern house mosquito) hypothetical protein</fullName>
    </submittedName>
</protein>
<feature type="compositionally biased region" description="Basic residues" evidence="1">
    <location>
        <begin position="88"/>
        <end position="104"/>
    </location>
</feature>
<evidence type="ECO:0000313" key="2">
    <source>
        <dbReference type="EMBL" id="CAG6593023.1"/>
    </source>
</evidence>
<dbReference type="EMBL" id="HBUE01223821">
    <property type="protein sequence ID" value="CAG6540952.1"/>
    <property type="molecule type" value="Transcribed_RNA"/>
</dbReference>